<evidence type="ECO:0000256" key="1">
    <source>
        <dbReference type="ARBA" id="ARBA00005854"/>
    </source>
</evidence>
<evidence type="ECO:0000256" key="2">
    <source>
        <dbReference type="ARBA" id="ARBA00022605"/>
    </source>
</evidence>
<dbReference type="InterPro" id="IPR006140">
    <property type="entry name" value="D-isomer_DH_NAD-bd"/>
</dbReference>
<dbReference type="InterPro" id="IPR029752">
    <property type="entry name" value="D-isomer_DH_CS1"/>
</dbReference>
<dbReference type="PROSITE" id="PS00671">
    <property type="entry name" value="D_2_HYDROXYACID_DH_3"/>
    <property type="match status" value="1"/>
</dbReference>
<dbReference type="PROSITE" id="PS00065">
    <property type="entry name" value="D_2_HYDROXYACID_DH_1"/>
    <property type="match status" value="1"/>
</dbReference>
<dbReference type="GO" id="GO:0008652">
    <property type="term" value="P:amino acid biosynthetic process"/>
    <property type="evidence" value="ECO:0007669"/>
    <property type="project" value="UniProtKB-KW"/>
</dbReference>
<dbReference type="GO" id="GO:0016616">
    <property type="term" value="F:oxidoreductase activity, acting on the CH-OH group of donors, NAD or NADP as acceptor"/>
    <property type="evidence" value="ECO:0007669"/>
    <property type="project" value="InterPro"/>
</dbReference>
<keyword evidence="9" id="KW-1185">Reference proteome</keyword>
<feature type="domain" description="D-isomer specific 2-hydroxyacid dehydrogenase catalytic" evidence="6">
    <location>
        <begin position="4"/>
        <end position="312"/>
    </location>
</feature>
<evidence type="ECO:0000256" key="3">
    <source>
        <dbReference type="ARBA" id="ARBA00023002"/>
    </source>
</evidence>
<comment type="caution">
    <text evidence="8">The sequence shown here is derived from an EMBL/GenBank/DDBJ whole genome shotgun (WGS) entry which is preliminary data.</text>
</comment>
<feature type="domain" description="D-isomer specific 2-hydroxyacid dehydrogenase NAD-binding" evidence="7">
    <location>
        <begin position="104"/>
        <end position="281"/>
    </location>
</feature>
<dbReference type="InterPro" id="IPR006139">
    <property type="entry name" value="D-isomer_2_OHA_DH_cat_dom"/>
</dbReference>
<dbReference type="Pfam" id="PF00389">
    <property type="entry name" value="2-Hacid_dh"/>
    <property type="match status" value="1"/>
</dbReference>
<evidence type="ECO:0000313" key="9">
    <source>
        <dbReference type="Proteomes" id="UP000216885"/>
    </source>
</evidence>
<dbReference type="CDD" id="cd12173">
    <property type="entry name" value="PGDH_4"/>
    <property type="match status" value="1"/>
</dbReference>
<dbReference type="PANTHER" id="PTHR42789">
    <property type="entry name" value="D-ISOMER SPECIFIC 2-HYDROXYACID DEHYDROGENASE FAMILY PROTEIN (AFU_ORTHOLOGUE AFUA_6G10090)"/>
    <property type="match status" value="1"/>
</dbReference>
<dbReference type="SUPFAM" id="SSF51735">
    <property type="entry name" value="NAD(P)-binding Rossmann-fold domains"/>
    <property type="match status" value="1"/>
</dbReference>
<dbReference type="PANTHER" id="PTHR42789:SF1">
    <property type="entry name" value="D-ISOMER SPECIFIC 2-HYDROXYACID DEHYDROGENASE FAMILY PROTEIN (AFU_ORTHOLOGUE AFUA_6G10090)"/>
    <property type="match status" value="1"/>
</dbReference>
<accession>A0A261UBG9</accession>
<dbReference type="SUPFAM" id="SSF52283">
    <property type="entry name" value="Formate/glycerate dehydrogenase catalytic domain-like"/>
    <property type="match status" value="1"/>
</dbReference>
<dbReference type="Pfam" id="PF02826">
    <property type="entry name" value="2-Hacid_dh_C"/>
    <property type="match status" value="1"/>
</dbReference>
<gene>
    <name evidence="8" type="ORF">CAL20_06490</name>
</gene>
<keyword evidence="2" id="KW-0028">Amino-acid biosynthesis</keyword>
<evidence type="ECO:0000256" key="5">
    <source>
        <dbReference type="RuleBase" id="RU003719"/>
    </source>
</evidence>
<keyword evidence="3 5" id="KW-0560">Oxidoreductase</keyword>
<dbReference type="Gene3D" id="3.40.50.720">
    <property type="entry name" value="NAD(P)-binding Rossmann-like Domain"/>
    <property type="match status" value="2"/>
</dbReference>
<dbReference type="InterPro" id="IPR029753">
    <property type="entry name" value="D-isomer_DH_CS"/>
</dbReference>
<keyword evidence="4" id="KW-0520">NAD</keyword>
<dbReference type="InterPro" id="IPR050857">
    <property type="entry name" value="D-2-hydroxyacid_DH"/>
</dbReference>
<dbReference type="RefSeq" id="WP_094837460.1">
    <property type="nucleotide sequence ID" value="NZ_NEVQ01000008.1"/>
</dbReference>
<name>A0A261UBG9_9BORD</name>
<dbReference type="Proteomes" id="UP000216885">
    <property type="component" value="Unassembled WGS sequence"/>
</dbReference>
<dbReference type="AlphaFoldDB" id="A0A261UBG9"/>
<evidence type="ECO:0000259" key="6">
    <source>
        <dbReference type="Pfam" id="PF00389"/>
    </source>
</evidence>
<proteinExistence type="inferred from homology"/>
<comment type="similarity">
    <text evidence="1 5">Belongs to the D-isomer specific 2-hydroxyacid dehydrogenase family.</text>
</comment>
<organism evidence="8 9">
    <name type="scientific">Bordetella genomosp. 4</name>
    <dbReference type="NCBI Taxonomy" id="463044"/>
    <lineage>
        <taxon>Bacteria</taxon>
        <taxon>Pseudomonadati</taxon>
        <taxon>Pseudomonadota</taxon>
        <taxon>Betaproteobacteria</taxon>
        <taxon>Burkholderiales</taxon>
        <taxon>Alcaligenaceae</taxon>
        <taxon>Bordetella</taxon>
    </lineage>
</organism>
<dbReference type="InterPro" id="IPR036291">
    <property type="entry name" value="NAD(P)-bd_dom_sf"/>
</dbReference>
<dbReference type="GO" id="GO:0051287">
    <property type="term" value="F:NAD binding"/>
    <property type="evidence" value="ECO:0007669"/>
    <property type="project" value="InterPro"/>
</dbReference>
<dbReference type="EMBL" id="NEVQ01000008">
    <property type="protein sequence ID" value="OZI59259.1"/>
    <property type="molecule type" value="Genomic_DNA"/>
</dbReference>
<sequence>MKCLIVQPIHEQGLAMLRTAGITCVTPKSASMQDVADAIRDCDAVITRNAGLNTLAIESAPKLRIIGSHGAGTNAIDLASAERLGIPVVNTPGANARSVAELALSMMLALVKRTVMLDQAVRKGNWDVRYEPGLYELSGMSLGIVGFGQIGRLLARMAAGGFGMTVRVHSPSVAPSEITAAGFEVVDSLADLVSQVDILSLHRPSRAGTGPLLTDALLASMKPGALVINTARGDLIDEAALTRYLTSGQIGGAGLDVFSQEPLVDSPLLRMPQVVLTPHAGGSTEQALVRTARAVVGQVIEVLQGQRPAHLVTPAVWEQRREITPQP</sequence>
<evidence type="ECO:0000259" key="7">
    <source>
        <dbReference type="Pfam" id="PF02826"/>
    </source>
</evidence>
<protein>
    <submittedName>
        <fullName evidence="8">Dehydrogenase</fullName>
    </submittedName>
</protein>
<reference evidence="8 9" key="1">
    <citation type="submission" date="2017-05" db="EMBL/GenBank/DDBJ databases">
        <title>Complete and WGS of Bordetella genogroups.</title>
        <authorList>
            <person name="Spilker T."/>
            <person name="LiPuma J."/>
        </authorList>
    </citation>
    <scope>NUCLEOTIDE SEQUENCE [LARGE SCALE GENOMIC DNA]</scope>
    <source>
        <strain evidence="8 9">AU9919</strain>
    </source>
</reference>
<evidence type="ECO:0000256" key="4">
    <source>
        <dbReference type="ARBA" id="ARBA00023027"/>
    </source>
</evidence>
<evidence type="ECO:0000313" key="8">
    <source>
        <dbReference type="EMBL" id="OZI59259.1"/>
    </source>
</evidence>